<evidence type="ECO:0000259" key="12">
    <source>
        <dbReference type="PROSITE" id="PS51371"/>
    </source>
</evidence>
<dbReference type="EMBL" id="BDQX01000171">
    <property type="protein sequence ID" value="GBG08687.1"/>
    <property type="molecule type" value="Genomic_DNA"/>
</dbReference>
<dbReference type="FunFam" id="3.10.580.10:FF:000002">
    <property type="entry name" value="Magnesium/cobalt efflux protein CorC"/>
    <property type="match status" value="1"/>
</dbReference>
<dbReference type="InterPro" id="IPR044751">
    <property type="entry name" value="Ion_transp-like_CBS"/>
</dbReference>
<feature type="domain" description="CBS" evidence="12">
    <location>
        <begin position="290"/>
        <end position="347"/>
    </location>
</feature>
<dbReference type="AlphaFoldDB" id="A0A2R5EQ33"/>
<comment type="caution">
    <text evidence="14">The sequence shown here is derived from an EMBL/GenBank/DDBJ whole genome shotgun (WGS) entry which is preliminary data.</text>
</comment>
<evidence type="ECO:0008006" key="16">
    <source>
        <dbReference type="Google" id="ProtNLM"/>
    </source>
</evidence>
<dbReference type="CDD" id="cd04590">
    <property type="entry name" value="CBS_pair_CorC_HlyC_assoc"/>
    <property type="match status" value="1"/>
</dbReference>
<keyword evidence="8 10" id="KW-0472">Membrane</keyword>
<reference evidence="14 15" key="1">
    <citation type="submission" date="2017-08" db="EMBL/GenBank/DDBJ databases">
        <title>Substantial Increase in Enzyme Production by Combined Drug-Resistance Mutations in Paenibacillus agaridevorans.</title>
        <authorList>
            <person name="Tanaka Y."/>
            <person name="Funane K."/>
            <person name="Hosaka T."/>
            <person name="Shiwa Y."/>
            <person name="Fujita N."/>
            <person name="Miyazaki T."/>
            <person name="Yoshikawa H."/>
            <person name="Murakami K."/>
            <person name="Kasahara K."/>
            <person name="Inaoka T."/>
            <person name="Hiraga Y."/>
            <person name="Ochi K."/>
        </authorList>
    </citation>
    <scope>NUCLEOTIDE SEQUENCE [LARGE SCALE GENOMIC DNA]</scope>
    <source>
        <strain evidence="14 15">T-3040</strain>
    </source>
</reference>
<keyword evidence="6 10" id="KW-1133">Transmembrane helix</keyword>
<feature type="transmembrane region" description="Helical" evidence="11">
    <location>
        <begin position="151"/>
        <end position="171"/>
    </location>
</feature>
<keyword evidence="4 10" id="KW-0812">Transmembrane</keyword>
<dbReference type="Proteomes" id="UP000245202">
    <property type="component" value="Unassembled WGS sequence"/>
</dbReference>
<dbReference type="GO" id="GO:0050660">
    <property type="term" value="F:flavin adenine dinucleotide binding"/>
    <property type="evidence" value="ECO:0007669"/>
    <property type="project" value="InterPro"/>
</dbReference>
<dbReference type="GO" id="GO:0005886">
    <property type="term" value="C:plasma membrane"/>
    <property type="evidence" value="ECO:0007669"/>
    <property type="project" value="UniProtKB-SubCell"/>
</dbReference>
<dbReference type="SUPFAM" id="SSF56176">
    <property type="entry name" value="FAD-binding/transporter-associated domain-like"/>
    <property type="match status" value="1"/>
</dbReference>
<keyword evidence="7 9" id="KW-0129">CBS domain</keyword>
<dbReference type="InterPro" id="IPR002550">
    <property type="entry name" value="CNNM"/>
</dbReference>
<accession>A0A2R5EQ33</accession>
<dbReference type="InterPro" id="IPR051676">
    <property type="entry name" value="UPF0053_domain"/>
</dbReference>
<dbReference type="InterPro" id="IPR046342">
    <property type="entry name" value="CBS_dom_sf"/>
</dbReference>
<evidence type="ECO:0000256" key="11">
    <source>
        <dbReference type="SAM" id="Phobius"/>
    </source>
</evidence>
<evidence type="ECO:0000256" key="3">
    <source>
        <dbReference type="ARBA" id="ARBA00022475"/>
    </source>
</evidence>
<evidence type="ECO:0000256" key="5">
    <source>
        <dbReference type="ARBA" id="ARBA00022737"/>
    </source>
</evidence>
<dbReference type="Pfam" id="PF03471">
    <property type="entry name" value="CorC_HlyC"/>
    <property type="match status" value="1"/>
</dbReference>
<gene>
    <name evidence="14" type="ORF">PAT3040_03279</name>
</gene>
<evidence type="ECO:0000313" key="14">
    <source>
        <dbReference type="EMBL" id="GBG08687.1"/>
    </source>
</evidence>
<evidence type="ECO:0000256" key="1">
    <source>
        <dbReference type="ARBA" id="ARBA00004651"/>
    </source>
</evidence>
<evidence type="ECO:0000256" key="6">
    <source>
        <dbReference type="ARBA" id="ARBA00022989"/>
    </source>
</evidence>
<evidence type="ECO:0000256" key="10">
    <source>
        <dbReference type="PROSITE-ProRule" id="PRU01193"/>
    </source>
</evidence>
<dbReference type="PANTHER" id="PTHR43099:SF2">
    <property type="entry name" value="UPF0053 PROTEIN YRKA"/>
    <property type="match status" value="1"/>
</dbReference>
<evidence type="ECO:0000256" key="7">
    <source>
        <dbReference type="ARBA" id="ARBA00023122"/>
    </source>
</evidence>
<proteinExistence type="inferred from homology"/>
<protein>
    <recommendedName>
        <fullName evidence="16">HlyC/CorC family transporter</fullName>
    </recommendedName>
</protein>
<name>A0A2R5EQ33_9BACL</name>
<evidence type="ECO:0000256" key="4">
    <source>
        <dbReference type="ARBA" id="ARBA00022692"/>
    </source>
</evidence>
<evidence type="ECO:0000256" key="9">
    <source>
        <dbReference type="PROSITE-ProRule" id="PRU00703"/>
    </source>
</evidence>
<comment type="similarity">
    <text evidence="2">Belongs to the UPF0053 family.</text>
</comment>
<dbReference type="Gene3D" id="3.10.580.10">
    <property type="entry name" value="CBS-domain"/>
    <property type="match status" value="1"/>
</dbReference>
<feature type="domain" description="CNNM transmembrane" evidence="13">
    <location>
        <begin position="3"/>
        <end position="208"/>
    </location>
</feature>
<keyword evidence="15" id="KW-1185">Reference proteome</keyword>
<dbReference type="Gene3D" id="3.30.465.10">
    <property type="match status" value="1"/>
</dbReference>
<evidence type="ECO:0000256" key="2">
    <source>
        <dbReference type="ARBA" id="ARBA00006337"/>
    </source>
</evidence>
<dbReference type="PROSITE" id="PS51846">
    <property type="entry name" value="CNNM"/>
    <property type="match status" value="1"/>
</dbReference>
<dbReference type="PANTHER" id="PTHR43099">
    <property type="entry name" value="UPF0053 PROTEIN YRKA"/>
    <property type="match status" value="1"/>
</dbReference>
<evidence type="ECO:0000256" key="8">
    <source>
        <dbReference type="ARBA" id="ARBA00023136"/>
    </source>
</evidence>
<dbReference type="SUPFAM" id="SSF54631">
    <property type="entry name" value="CBS-domain pair"/>
    <property type="match status" value="1"/>
</dbReference>
<sequence length="450" mass="50031">MSEPLSLGWLFVVVLAIMGMYAFFVAAHAAITLARMNRVEELGKEDGFPRHPLAGSLLESRGLYAAACRLGKAIAVIGLGLLSYWAAEGRVSPWLEELGAGSPDTSWVLSCIIVYTISVTLLFVFGELIPLRAVERNTEAALLRMARPIRLTYILLLPVLRLQLRIANVFMPMLGIDPSNGYGDAHTEADLRTLMKESHQRGYIDQTELTLVDNIFEFTDTTAREIMIPRIDMICLRAGLSLSANKAIAIGHMRTRYPVCEHDKDNITGFVHIKDLLKDDQRQSSDLSSLIRPVTTVPENIPISVLLKLMQKKRSQIAILIDEYGGTSGLVTLEDIMEQIVGDIQDEFDTETPGIIKREDGSHSISGLMLIEEVNSYFGTAIETDEFDTIGGWMYARVDFPPKIGQHVAVDGQYEMLVEETLHLRVSRLTVRSLEAEARHGQSDIVFLGD</sequence>
<keyword evidence="5" id="KW-0677">Repeat</keyword>
<keyword evidence="3" id="KW-1003">Cell membrane</keyword>
<organism evidence="14 15">
    <name type="scientific">Paenibacillus agaridevorans</name>
    <dbReference type="NCBI Taxonomy" id="171404"/>
    <lineage>
        <taxon>Bacteria</taxon>
        <taxon>Bacillati</taxon>
        <taxon>Bacillota</taxon>
        <taxon>Bacilli</taxon>
        <taxon>Bacillales</taxon>
        <taxon>Paenibacillaceae</taxon>
        <taxon>Paenibacillus</taxon>
    </lineage>
</organism>
<dbReference type="InterPro" id="IPR016169">
    <property type="entry name" value="FAD-bd_PCMH_sub2"/>
</dbReference>
<feature type="transmembrane region" description="Helical" evidence="11">
    <location>
        <begin position="70"/>
        <end position="87"/>
    </location>
</feature>
<dbReference type="SMART" id="SM01091">
    <property type="entry name" value="CorC_HlyC"/>
    <property type="match status" value="1"/>
</dbReference>
<dbReference type="RefSeq" id="WP_258235007.1">
    <property type="nucleotide sequence ID" value="NZ_BDQX01000171.1"/>
</dbReference>
<dbReference type="PROSITE" id="PS51371">
    <property type="entry name" value="CBS"/>
    <property type="match status" value="1"/>
</dbReference>
<dbReference type="InterPro" id="IPR036318">
    <property type="entry name" value="FAD-bd_PCMH-like_sf"/>
</dbReference>
<evidence type="ECO:0000313" key="15">
    <source>
        <dbReference type="Proteomes" id="UP000245202"/>
    </source>
</evidence>
<dbReference type="Pfam" id="PF00571">
    <property type="entry name" value="CBS"/>
    <property type="match status" value="1"/>
</dbReference>
<dbReference type="InterPro" id="IPR000644">
    <property type="entry name" value="CBS_dom"/>
</dbReference>
<feature type="transmembrane region" description="Helical" evidence="11">
    <location>
        <begin position="107"/>
        <end position="130"/>
    </location>
</feature>
<feature type="transmembrane region" description="Helical" evidence="11">
    <location>
        <begin position="6"/>
        <end position="34"/>
    </location>
</feature>
<evidence type="ECO:0000259" key="13">
    <source>
        <dbReference type="PROSITE" id="PS51846"/>
    </source>
</evidence>
<dbReference type="Pfam" id="PF01595">
    <property type="entry name" value="CNNM"/>
    <property type="match status" value="1"/>
</dbReference>
<comment type="subcellular location">
    <subcellularLocation>
        <location evidence="1">Cell membrane</location>
        <topology evidence="1">Multi-pass membrane protein</topology>
    </subcellularLocation>
</comment>
<dbReference type="InterPro" id="IPR005170">
    <property type="entry name" value="Transptr-assoc_dom"/>
</dbReference>